<dbReference type="InterPro" id="IPR036388">
    <property type="entry name" value="WH-like_DNA-bd_sf"/>
</dbReference>
<feature type="domain" description="HTH arsR-type" evidence="1">
    <location>
        <begin position="25"/>
        <end position="124"/>
    </location>
</feature>
<dbReference type="Proteomes" id="UP000515472">
    <property type="component" value="Chromosome"/>
</dbReference>
<dbReference type="InterPro" id="IPR011991">
    <property type="entry name" value="ArsR-like_HTH"/>
</dbReference>
<dbReference type="Gene3D" id="1.10.10.10">
    <property type="entry name" value="Winged helix-like DNA-binding domain superfamily/Winged helix DNA-binding domain"/>
    <property type="match status" value="1"/>
</dbReference>
<dbReference type="SUPFAM" id="SSF53335">
    <property type="entry name" value="S-adenosyl-L-methionine-dependent methyltransferases"/>
    <property type="match status" value="1"/>
</dbReference>
<proteinExistence type="predicted"/>
<sequence length="341" mass="37653">MELNNSAFALLPAVARDISRKLDLIEPRRLMDMIDLLKALADPCRLRLVGVLLRAELTVQELTQILGMGQSRISRHLKILTEAGVLSVKRQGTWSYYRAGEENAFFCAIRPEFERELEKLPERNDDLAAVALALEARRRRSLEFFDRHAAQWDVLSRTLLPVPHYLDRLLGLIPPVDTLLEIGVGTGALLPELCLRAAKVIGVDHSPAMLEEARRRISSDGNHNTELRLGEMTHLPLADGGAGCVIANMVLHHAADPLTVLGEIHRVLKPGGALVLADLARHEREWAREQLADQWLGFDEDELKGWIAGAGFGTVEIERVGAGVGQEAVLLIKAVKAGARD</sequence>
<dbReference type="InterPro" id="IPR036390">
    <property type="entry name" value="WH_DNA-bd_sf"/>
</dbReference>
<organism evidence="2 3">
    <name type="scientific">Citrifermentans bremense</name>
    <dbReference type="NCBI Taxonomy" id="60035"/>
    <lineage>
        <taxon>Bacteria</taxon>
        <taxon>Pseudomonadati</taxon>
        <taxon>Thermodesulfobacteriota</taxon>
        <taxon>Desulfuromonadia</taxon>
        <taxon>Geobacterales</taxon>
        <taxon>Geobacteraceae</taxon>
        <taxon>Citrifermentans</taxon>
    </lineage>
</organism>
<dbReference type="SUPFAM" id="SSF46785">
    <property type="entry name" value="Winged helix' DNA-binding domain"/>
    <property type="match status" value="1"/>
</dbReference>
<dbReference type="Pfam" id="PF08241">
    <property type="entry name" value="Methyltransf_11"/>
    <property type="match status" value="1"/>
</dbReference>
<accession>A0A7R7IZC3</accession>
<dbReference type="InterPro" id="IPR013216">
    <property type="entry name" value="Methyltransf_11"/>
</dbReference>
<dbReference type="PROSITE" id="PS50987">
    <property type="entry name" value="HTH_ARSR_2"/>
    <property type="match status" value="1"/>
</dbReference>
<dbReference type="AlphaFoldDB" id="A0A7R7IZC3"/>
<dbReference type="GO" id="GO:0003700">
    <property type="term" value="F:DNA-binding transcription factor activity"/>
    <property type="evidence" value="ECO:0007669"/>
    <property type="project" value="InterPro"/>
</dbReference>
<name>A0A7R7IZC3_9BACT</name>
<evidence type="ECO:0000259" key="1">
    <source>
        <dbReference type="PROSITE" id="PS50987"/>
    </source>
</evidence>
<dbReference type="PANTHER" id="PTHR43861">
    <property type="entry name" value="TRANS-ACONITATE 2-METHYLTRANSFERASE-RELATED"/>
    <property type="match status" value="1"/>
</dbReference>
<dbReference type="CDD" id="cd00090">
    <property type="entry name" value="HTH_ARSR"/>
    <property type="match status" value="1"/>
</dbReference>
<reference evidence="2 3" key="1">
    <citation type="submission" date="2020-06" db="EMBL/GenBank/DDBJ databases">
        <title>Interaction of electrochemicaly active bacteria, Geobacter bremensis R4 on different carbon anode.</title>
        <authorList>
            <person name="Meng L."/>
            <person name="Yoshida N."/>
        </authorList>
    </citation>
    <scope>NUCLEOTIDE SEQUENCE [LARGE SCALE GENOMIC DNA]</scope>
    <source>
        <strain evidence="2 3">R4</strain>
    </source>
</reference>
<dbReference type="EMBL" id="AP023213">
    <property type="protein sequence ID" value="BCO11501.1"/>
    <property type="molecule type" value="Genomic_DNA"/>
</dbReference>
<gene>
    <name evidence="2" type="ORF">GEOBRER4_n2897</name>
</gene>
<dbReference type="Gene3D" id="3.40.50.150">
    <property type="entry name" value="Vaccinia Virus protein VP39"/>
    <property type="match status" value="1"/>
</dbReference>
<keyword evidence="3" id="KW-1185">Reference proteome</keyword>
<dbReference type="GO" id="GO:0008757">
    <property type="term" value="F:S-adenosylmethionine-dependent methyltransferase activity"/>
    <property type="evidence" value="ECO:0007669"/>
    <property type="project" value="InterPro"/>
</dbReference>
<dbReference type="InterPro" id="IPR029063">
    <property type="entry name" value="SAM-dependent_MTases_sf"/>
</dbReference>
<evidence type="ECO:0000313" key="3">
    <source>
        <dbReference type="Proteomes" id="UP000515472"/>
    </source>
</evidence>
<protein>
    <submittedName>
        <fullName evidence="2">Predicted regulator of methionine metabolism, ArsR family</fullName>
    </submittedName>
</protein>
<dbReference type="InterPro" id="IPR001845">
    <property type="entry name" value="HTH_ArsR_DNA-bd_dom"/>
</dbReference>
<dbReference type="NCBIfam" id="NF033788">
    <property type="entry name" value="HTH_metalloreg"/>
    <property type="match status" value="1"/>
</dbReference>
<dbReference type="SMART" id="SM00418">
    <property type="entry name" value="HTH_ARSR"/>
    <property type="match status" value="1"/>
</dbReference>
<evidence type="ECO:0000313" key="2">
    <source>
        <dbReference type="EMBL" id="BCO11501.1"/>
    </source>
</evidence>
<dbReference type="Pfam" id="PF01022">
    <property type="entry name" value="HTH_5"/>
    <property type="match status" value="1"/>
</dbReference>
<dbReference type="PRINTS" id="PR00778">
    <property type="entry name" value="HTHARSR"/>
</dbReference>
<dbReference type="CDD" id="cd02440">
    <property type="entry name" value="AdoMet_MTases"/>
    <property type="match status" value="1"/>
</dbReference>